<keyword evidence="3 5" id="KW-0732">Signal</keyword>
<comment type="subcellular location">
    <subcellularLocation>
        <location evidence="1">Cell envelope</location>
    </subcellularLocation>
</comment>
<evidence type="ECO:0000313" key="7">
    <source>
        <dbReference type="EMBL" id="NUZ08912.1"/>
    </source>
</evidence>
<organism evidence="7 8">
    <name type="scientific">Piscinibacter koreensis</name>
    <dbReference type="NCBI Taxonomy" id="2742824"/>
    <lineage>
        <taxon>Bacteria</taxon>
        <taxon>Pseudomonadati</taxon>
        <taxon>Pseudomonadota</taxon>
        <taxon>Betaproteobacteria</taxon>
        <taxon>Burkholderiales</taxon>
        <taxon>Sphaerotilaceae</taxon>
        <taxon>Piscinibacter</taxon>
    </lineage>
</organism>
<feature type="domain" description="CopC" evidence="6">
    <location>
        <begin position="23"/>
        <end position="118"/>
    </location>
</feature>
<dbReference type="SUPFAM" id="SSF81296">
    <property type="entry name" value="E set domains"/>
    <property type="match status" value="1"/>
</dbReference>
<keyword evidence="2" id="KW-0479">Metal-binding</keyword>
<dbReference type="InterPro" id="IPR007348">
    <property type="entry name" value="CopC_dom"/>
</dbReference>
<keyword evidence="8" id="KW-1185">Reference proteome</keyword>
<feature type="signal peptide" evidence="5">
    <location>
        <begin position="1"/>
        <end position="22"/>
    </location>
</feature>
<dbReference type="InterPro" id="IPR032694">
    <property type="entry name" value="CopC/D"/>
</dbReference>
<dbReference type="PANTHER" id="PTHR34820:SF4">
    <property type="entry name" value="INNER MEMBRANE PROTEIN YEBZ"/>
    <property type="match status" value="1"/>
</dbReference>
<dbReference type="Pfam" id="PF04234">
    <property type="entry name" value="CopC"/>
    <property type="match status" value="1"/>
</dbReference>
<dbReference type="PANTHER" id="PTHR34820">
    <property type="entry name" value="INNER MEMBRANE PROTEIN YEBZ"/>
    <property type="match status" value="1"/>
</dbReference>
<dbReference type="Gene3D" id="2.60.40.1220">
    <property type="match status" value="1"/>
</dbReference>
<dbReference type="AlphaFoldDB" id="A0A7Y6TZ96"/>
<name>A0A7Y6TZ96_9BURK</name>
<evidence type="ECO:0000256" key="5">
    <source>
        <dbReference type="SAM" id="SignalP"/>
    </source>
</evidence>
<proteinExistence type="predicted"/>
<dbReference type="InterPro" id="IPR014756">
    <property type="entry name" value="Ig_E-set"/>
</dbReference>
<keyword evidence="4" id="KW-0186">Copper</keyword>
<evidence type="ECO:0000313" key="8">
    <source>
        <dbReference type="Proteomes" id="UP000529637"/>
    </source>
</evidence>
<evidence type="ECO:0000256" key="3">
    <source>
        <dbReference type="ARBA" id="ARBA00022729"/>
    </source>
</evidence>
<feature type="chain" id="PRO_5031565551" evidence="5">
    <location>
        <begin position="23"/>
        <end position="119"/>
    </location>
</feature>
<dbReference type="InterPro" id="IPR014755">
    <property type="entry name" value="Cu-Rt/internalin_Ig-like"/>
</dbReference>
<reference evidence="7 8" key="1">
    <citation type="submission" date="2020-06" db="EMBL/GenBank/DDBJ databases">
        <title>Schlegella sp. ID0723 isolated from air conditioner.</title>
        <authorList>
            <person name="Kim D.Y."/>
            <person name="Kim D.-U."/>
        </authorList>
    </citation>
    <scope>NUCLEOTIDE SEQUENCE [LARGE SCALE GENOMIC DNA]</scope>
    <source>
        <strain evidence="7 8">ID0723</strain>
    </source>
</reference>
<dbReference type="GO" id="GO:0046688">
    <property type="term" value="P:response to copper ion"/>
    <property type="evidence" value="ECO:0007669"/>
    <property type="project" value="InterPro"/>
</dbReference>
<comment type="caution">
    <text evidence="7">The sequence shown here is derived from an EMBL/GenBank/DDBJ whole genome shotgun (WGS) entry which is preliminary data.</text>
</comment>
<dbReference type="GO" id="GO:0006825">
    <property type="term" value="P:copper ion transport"/>
    <property type="evidence" value="ECO:0007669"/>
    <property type="project" value="InterPro"/>
</dbReference>
<gene>
    <name evidence="7" type="ORF">HQN59_24525</name>
</gene>
<dbReference type="GO" id="GO:0005886">
    <property type="term" value="C:plasma membrane"/>
    <property type="evidence" value="ECO:0007669"/>
    <property type="project" value="TreeGrafter"/>
</dbReference>
<dbReference type="GO" id="GO:0042597">
    <property type="term" value="C:periplasmic space"/>
    <property type="evidence" value="ECO:0007669"/>
    <property type="project" value="InterPro"/>
</dbReference>
<sequence>MHVSIPITFSAALTLAAATASAHPGLVSSSPKAGEVLDAPPSTIRLSFNEPVEPSFTTVKVTDSSGRELAVAPAQSEGGDSRSVSLRLNAATSGSYRAHWSALGRDGHRIKGDLTFTVK</sequence>
<evidence type="ECO:0000256" key="1">
    <source>
        <dbReference type="ARBA" id="ARBA00004196"/>
    </source>
</evidence>
<dbReference type="Proteomes" id="UP000529637">
    <property type="component" value="Unassembled WGS sequence"/>
</dbReference>
<dbReference type="GO" id="GO:0005507">
    <property type="term" value="F:copper ion binding"/>
    <property type="evidence" value="ECO:0007669"/>
    <property type="project" value="InterPro"/>
</dbReference>
<dbReference type="EMBL" id="JABWMJ010000019">
    <property type="protein sequence ID" value="NUZ08912.1"/>
    <property type="molecule type" value="Genomic_DNA"/>
</dbReference>
<evidence type="ECO:0000256" key="4">
    <source>
        <dbReference type="ARBA" id="ARBA00023008"/>
    </source>
</evidence>
<accession>A0A7Y6TZ96</accession>
<evidence type="ECO:0000259" key="6">
    <source>
        <dbReference type="Pfam" id="PF04234"/>
    </source>
</evidence>
<protein>
    <submittedName>
        <fullName evidence="7">Copper resistance protein CopC</fullName>
    </submittedName>
</protein>
<dbReference type="RefSeq" id="WP_176071771.1">
    <property type="nucleotide sequence ID" value="NZ_JABWMJ010000019.1"/>
</dbReference>
<dbReference type="GO" id="GO:0030313">
    <property type="term" value="C:cell envelope"/>
    <property type="evidence" value="ECO:0007669"/>
    <property type="project" value="UniProtKB-SubCell"/>
</dbReference>
<evidence type="ECO:0000256" key="2">
    <source>
        <dbReference type="ARBA" id="ARBA00022723"/>
    </source>
</evidence>